<dbReference type="AlphaFoldDB" id="A0A1T1ANG9"/>
<dbReference type="RefSeq" id="WP_078363292.1">
    <property type="nucleotide sequence ID" value="NZ_MTJN01000002.1"/>
</dbReference>
<organism evidence="1 2">
    <name type="scientific">Rhodoferax fermentans</name>
    <dbReference type="NCBI Taxonomy" id="28066"/>
    <lineage>
        <taxon>Bacteria</taxon>
        <taxon>Pseudomonadati</taxon>
        <taxon>Pseudomonadota</taxon>
        <taxon>Betaproteobacteria</taxon>
        <taxon>Burkholderiales</taxon>
        <taxon>Comamonadaceae</taxon>
        <taxon>Rhodoferax</taxon>
    </lineage>
</organism>
<dbReference type="EMBL" id="MTJN01000002">
    <property type="protein sequence ID" value="OOV05513.1"/>
    <property type="molecule type" value="Genomic_DNA"/>
</dbReference>
<name>A0A1T1ANG9_RHOFE</name>
<comment type="caution">
    <text evidence="1">The sequence shown here is derived from an EMBL/GenBank/DDBJ whole genome shotgun (WGS) entry which is preliminary data.</text>
</comment>
<evidence type="ECO:0000313" key="1">
    <source>
        <dbReference type="EMBL" id="OOV05513.1"/>
    </source>
</evidence>
<gene>
    <name evidence="1" type="ORF">RF819_01260</name>
</gene>
<reference evidence="1 2" key="1">
    <citation type="submission" date="2017-01" db="EMBL/GenBank/DDBJ databases">
        <title>Genome sequencing of Rhodoferax fermentans JCM 7819.</title>
        <authorList>
            <person name="Kim Y.J."/>
            <person name="Farh M.E.-A."/>
            <person name="Yang D.-C."/>
        </authorList>
    </citation>
    <scope>NUCLEOTIDE SEQUENCE [LARGE SCALE GENOMIC DNA]</scope>
    <source>
        <strain evidence="1 2">JCM 7819</strain>
    </source>
</reference>
<accession>A0A1T1ANG9</accession>
<protein>
    <submittedName>
        <fullName evidence="1">Uncharacterized protein</fullName>
    </submittedName>
</protein>
<dbReference type="Proteomes" id="UP000190750">
    <property type="component" value="Unassembled WGS sequence"/>
</dbReference>
<sequence>MSIRFNTQVSAILEEAAMKLGELGYYARIEPGLVPASGEGVITLNVASSLIGLARVEELFLSGQANIQSQTSKLGLLKFIARSQDRSQDPDFVAGVVGPRDT</sequence>
<dbReference type="STRING" id="28066.RF819_01260"/>
<keyword evidence="2" id="KW-1185">Reference proteome</keyword>
<proteinExistence type="predicted"/>
<evidence type="ECO:0000313" key="2">
    <source>
        <dbReference type="Proteomes" id="UP000190750"/>
    </source>
</evidence>